<dbReference type="Proteomes" id="UP001150941">
    <property type="component" value="Unassembled WGS sequence"/>
</dbReference>
<dbReference type="InterPro" id="IPR029062">
    <property type="entry name" value="Class_I_gatase-like"/>
</dbReference>
<dbReference type="Gene3D" id="3.40.50.880">
    <property type="match status" value="1"/>
</dbReference>
<reference evidence="1" key="2">
    <citation type="journal article" date="2023" name="IMA Fungus">
        <title>Comparative genomic study of the Penicillium genus elucidates a diverse pangenome and 15 lateral gene transfer events.</title>
        <authorList>
            <person name="Petersen C."/>
            <person name="Sorensen T."/>
            <person name="Nielsen M.R."/>
            <person name="Sondergaard T.E."/>
            <person name="Sorensen J.L."/>
            <person name="Fitzpatrick D.A."/>
            <person name="Frisvad J.C."/>
            <person name="Nielsen K.L."/>
        </authorList>
    </citation>
    <scope>NUCLEOTIDE SEQUENCE</scope>
    <source>
        <strain evidence="1">IBT 19713</strain>
    </source>
</reference>
<reference evidence="1" key="1">
    <citation type="submission" date="2022-11" db="EMBL/GenBank/DDBJ databases">
        <authorList>
            <person name="Petersen C."/>
        </authorList>
    </citation>
    <scope>NUCLEOTIDE SEQUENCE</scope>
    <source>
        <strain evidence="1">IBT 19713</strain>
    </source>
</reference>
<gene>
    <name evidence="1" type="ORF">N7468_003048</name>
</gene>
<comment type="caution">
    <text evidence="1">The sequence shown here is derived from an EMBL/GenBank/DDBJ whole genome shotgun (WGS) entry which is preliminary data.</text>
</comment>
<protein>
    <submittedName>
        <fullName evidence="1">Uncharacterized protein</fullName>
    </submittedName>
</protein>
<dbReference type="RefSeq" id="XP_058331348.1">
    <property type="nucleotide sequence ID" value="XM_058472345.1"/>
</dbReference>
<dbReference type="AlphaFoldDB" id="A0A9W9P5Q3"/>
<accession>A0A9W9P5Q3</accession>
<dbReference type="GeneID" id="83199648"/>
<organism evidence="1 2">
    <name type="scientific">Penicillium chermesinum</name>
    <dbReference type="NCBI Taxonomy" id="63820"/>
    <lineage>
        <taxon>Eukaryota</taxon>
        <taxon>Fungi</taxon>
        <taxon>Dikarya</taxon>
        <taxon>Ascomycota</taxon>
        <taxon>Pezizomycotina</taxon>
        <taxon>Eurotiomycetes</taxon>
        <taxon>Eurotiomycetidae</taxon>
        <taxon>Eurotiales</taxon>
        <taxon>Aspergillaceae</taxon>
        <taxon>Penicillium</taxon>
    </lineage>
</organism>
<proteinExistence type="predicted"/>
<evidence type="ECO:0000313" key="2">
    <source>
        <dbReference type="Proteomes" id="UP001150941"/>
    </source>
</evidence>
<sequence>MSSPVDLRNPGRKLHVGVILLNSVTEYLDIGPVDFLAGVSRECTKDMEGPFLAAEFKAQALDIQFHWVTETGDASGRMTGGLRGPNVSNFQDSFVSCPPLDIVIQGATIGGYKVSETEKAFLRENSDCPPPVLPLLTQTAPGVNWVDKRWAQGGKIWTTGTLLCGLDMVVAFARQTWGGEGSLVERVIEMGEWPQRGVEYEK</sequence>
<evidence type="ECO:0000313" key="1">
    <source>
        <dbReference type="EMBL" id="KAJ5238429.1"/>
    </source>
</evidence>
<dbReference type="EMBL" id="JAPQKS010000003">
    <property type="protein sequence ID" value="KAJ5238429.1"/>
    <property type="molecule type" value="Genomic_DNA"/>
</dbReference>
<name>A0A9W9P5Q3_9EURO</name>
<keyword evidence="2" id="KW-1185">Reference proteome</keyword>
<dbReference type="OrthoDB" id="5424793at2759"/>